<keyword evidence="7" id="KW-0472">Membrane</keyword>
<evidence type="ECO:0000256" key="2">
    <source>
        <dbReference type="ARBA" id="ARBA00004481"/>
    </source>
</evidence>
<comment type="similarity">
    <text evidence="4">Belongs to the CDIP1/LITAF family.</text>
</comment>
<dbReference type="PANTHER" id="PTHR23292:SF47">
    <property type="entry name" value="LITAF DOMAIN-CONTAINING PROTEIN"/>
    <property type="match status" value="1"/>
</dbReference>
<dbReference type="STRING" id="282301.A0A267EQ50"/>
<dbReference type="EMBL" id="NIVC01001824">
    <property type="protein sequence ID" value="PAA63670.1"/>
    <property type="molecule type" value="Genomic_DNA"/>
</dbReference>
<accession>A0A267EQ50</accession>
<evidence type="ECO:0000313" key="10">
    <source>
        <dbReference type="EMBL" id="PAA63670.1"/>
    </source>
</evidence>
<dbReference type="GO" id="GO:0098574">
    <property type="term" value="C:cytoplasmic side of lysosomal membrane"/>
    <property type="evidence" value="ECO:0007669"/>
    <property type="project" value="TreeGrafter"/>
</dbReference>
<feature type="compositionally biased region" description="Low complexity" evidence="8">
    <location>
        <begin position="38"/>
        <end position="61"/>
    </location>
</feature>
<dbReference type="SMART" id="SM00714">
    <property type="entry name" value="LITAF"/>
    <property type="match status" value="1"/>
</dbReference>
<reference evidence="10 11" key="1">
    <citation type="submission" date="2017-06" db="EMBL/GenBank/DDBJ databases">
        <title>A platform for efficient transgenesis in Macrostomum lignano, a flatworm model organism for stem cell research.</title>
        <authorList>
            <person name="Berezikov E."/>
        </authorList>
    </citation>
    <scope>NUCLEOTIDE SEQUENCE [LARGE SCALE GENOMIC DNA]</scope>
    <source>
        <strain evidence="10">DV1</strain>
        <tissue evidence="10">Whole organism</tissue>
    </source>
</reference>
<dbReference type="Pfam" id="PF10601">
    <property type="entry name" value="zf-LITAF-like"/>
    <property type="match status" value="1"/>
</dbReference>
<evidence type="ECO:0000256" key="7">
    <source>
        <dbReference type="ARBA" id="ARBA00023136"/>
    </source>
</evidence>
<dbReference type="PANTHER" id="PTHR23292">
    <property type="entry name" value="LIPOPOLYSACCHARIDE-INDUCED TUMOR NECROSIS FACTOR-ALPHA FACTOR"/>
    <property type="match status" value="1"/>
</dbReference>
<dbReference type="InterPro" id="IPR006629">
    <property type="entry name" value="LITAF"/>
</dbReference>
<evidence type="ECO:0000256" key="3">
    <source>
        <dbReference type="ARBA" id="ARBA00004630"/>
    </source>
</evidence>
<evidence type="ECO:0000256" key="6">
    <source>
        <dbReference type="ARBA" id="ARBA00022833"/>
    </source>
</evidence>
<sequence>KNFLLINMSEPPPPPYTAVAGDSEKQGPPGQAMPYPPQGGSYPPQGGSYPPQGGSYPPQGQQYAVSSGYQAQPGYPPTSHAPGGGYAPVVTAQPTTVVVMTNQNFRDVPVNTVCQFCNQQIITCIRFQDGLLTYLACVGICLIGCDLGCCLIPFCLDSCKDVVHTCPNCNHKLGKFSRV</sequence>
<dbReference type="Proteomes" id="UP000215902">
    <property type="component" value="Unassembled WGS sequence"/>
</dbReference>
<dbReference type="PROSITE" id="PS51837">
    <property type="entry name" value="LITAF"/>
    <property type="match status" value="1"/>
</dbReference>
<protein>
    <recommendedName>
        <fullName evidence="9">LITAF domain-containing protein</fullName>
    </recommendedName>
</protein>
<evidence type="ECO:0000256" key="1">
    <source>
        <dbReference type="ARBA" id="ARBA00004414"/>
    </source>
</evidence>
<organism evidence="10 11">
    <name type="scientific">Macrostomum lignano</name>
    <dbReference type="NCBI Taxonomy" id="282301"/>
    <lineage>
        <taxon>Eukaryota</taxon>
        <taxon>Metazoa</taxon>
        <taxon>Spiralia</taxon>
        <taxon>Lophotrochozoa</taxon>
        <taxon>Platyhelminthes</taxon>
        <taxon>Rhabditophora</taxon>
        <taxon>Macrostomorpha</taxon>
        <taxon>Macrostomida</taxon>
        <taxon>Macrostomidae</taxon>
        <taxon>Macrostomum</taxon>
    </lineage>
</organism>
<keyword evidence="11" id="KW-1185">Reference proteome</keyword>
<comment type="subcellular location">
    <subcellularLocation>
        <location evidence="2">Endosome membrane</location>
        <topology evidence="2">Peripheral membrane protein</topology>
    </subcellularLocation>
    <subcellularLocation>
        <location evidence="1">Late endosome membrane</location>
    </subcellularLocation>
    <subcellularLocation>
        <location evidence="3">Lysosome membrane</location>
        <topology evidence="3">Peripheral membrane protein</topology>
        <orientation evidence="3">Cytoplasmic side</orientation>
    </subcellularLocation>
</comment>
<comment type="caution">
    <text evidence="10">The sequence shown here is derived from an EMBL/GenBank/DDBJ whole genome shotgun (WGS) entry which is preliminary data.</text>
</comment>
<feature type="region of interest" description="Disordered" evidence="8">
    <location>
        <begin position="1"/>
        <end position="61"/>
    </location>
</feature>
<proteinExistence type="inferred from homology"/>
<evidence type="ECO:0000256" key="5">
    <source>
        <dbReference type="ARBA" id="ARBA00022723"/>
    </source>
</evidence>
<keyword evidence="5" id="KW-0479">Metal-binding</keyword>
<dbReference type="GO" id="GO:0098560">
    <property type="term" value="C:cytoplasmic side of late endosome membrane"/>
    <property type="evidence" value="ECO:0007669"/>
    <property type="project" value="TreeGrafter"/>
</dbReference>
<feature type="domain" description="LITAF" evidence="9">
    <location>
        <begin position="94"/>
        <end position="178"/>
    </location>
</feature>
<dbReference type="AlphaFoldDB" id="A0A267EQ50"/>
<dbReference type="GO" id="GO:0005634">
    <property type="term" value="C:nucleus"/>
    <property type="evidence" value="ECO:0007669"/>
    <property type="project" value="TreeGrafter"/>
</dbReference>
<evidence type="ECO:0000256" key="4">
    <source>
        <dbReference type="ARBA" id="ARBA00005975"/>
    </source>
</evidence>
<dbReference type="OrthoDB" id="5599753at2759"/>
<feature type="non-terminal residue" evidence="10">
    <location>
        <position position="1"/>
    </location>
</feature>
<evidence type="ECO:0000313" key="11">
    <source>
        <dbReference type="Proteomes" id="UP000215902"/>
    </source>
</evidence>
<name>A0A267EQ50_9PLAT</name>
<evidence type="ECO:0000256" key="8">
    <source>
        <dbReference type="SAM" id="MobiDB-lite"/>
    </source>
</evidence>
<gene>
    <name evidence="10" type="ORF">BOX15_Mlig032583g1</name>
</gene>
<keyword evidence="6" id="KW-0862">Zinc</keyword>
<dbReference type="GO" id="GO:0008270">
    <property type="term" value="F:zinc ion binding"/>
    <property type="evidence" value="ECO:0007669"/>
    <property type="project" value="TreeGrafter"/>
</dbReference>
<evidence type="ECO:0000259" key="9">
    <source>
        <dbReference type="PROSITE" id="PS51837"/>
    </source>
</evidence>
<dbReference type="InterPro" id="IPR037519">
    <property type="entry name" value="LITAF_fam"/>
</dbReference>